<evidence type="ECO:0000313" key="6">
    <source>
        <dbReference type="EMBL" id="TQL57508.1"/>
    </source>
</evidence>
<gene>
    <name evidence="6" type="ORF">FB461_2249</name>
</gene>
<dbReference type="SMART" id="SM00060">
    <property type="entry name" value="FN3"/>
    <property type="match status" value="4"/>
</dbReference>
<name>A0A542ZAZ4_RARFA</name>
<dbReference type="SUPFAM" id="SSF49265">
    <property type="entry name" value="Fibronectin type III"/>
    <property type="match status" value="2"/>
</dbReference>
<feature type="signal peptide" evidence="4">
    <location>
        <begin position="1"/>
        <end position="32"/>
    </location>
</feature>
<dbReference type="InterPro" id="IPR013783">
    <property type="entry name" value="Ig-like_fold"/>
</dbReference>
<keyword evidence="1" id="KW-0677">Repeat</keyword>
<comment type="caution">
    <text evidence="6">The sequence shown here is derived from an EMBL/GenBank/DDBJ whole genome shotgun (WGS) entry which is preliminary data.</text>
</comment>
<accession>A0A542ZAZ4</accession>
<organism evidence="6 7">
    <name type="scientific">Rarobacter faecitabidus</name>
    <dbReference type="NCBI Taxonomy" id="13243"/>
    <lineage>
        <taxon>Bacteria</taxon>
        <taxon>Bacillati</taxon>
        <taxon>Actinomycetota</taxon>
        <taxon>Actinomycetes</taxon>
        <taxon>Micrococcales</taxon>
        <taxon>Rarobacteraceae</taxon>
        <taxon>Rarobacter</taxon>
    </lineage>
</organism>
<dbReference type="RefSeq" id="WP_142122050.1">
    <property type="nucleotide sequence ID" value="NZ_BAAASV010000002.1"/>
</dbReference>
<keyword evidence="7" id="KW-1185">Reference proteome</keyword>
<keyword evidence="3" id="KW-0119">Carbohydrate metabolism</keyword>
<dbReference type="Proteomes" id="UP000315389">
    <property type="component" value="Unassembled WGS sequence"/>
</dbReference>
<protein>
    <submittedName>
        <fullName evidence="6">Fibronectin type III domain protein</fullName>
    </submittedName>
</protein>
<evidence type="ECO:0000256" key="1">
    <source>
        <dbReference type="ARBA" id="ARBA00022737"/>
    </source>
</evidence>
<dbReference type="Gene3D" id="2.60.40.10">
    <property type="entry name" value="Immunoglobulins"/>
    <property type="match status" value="4"/>
</dbReference>
<sequence length="723" mass="75567">MGLHRRASITTLSTAVVSALAVTIAMAPAAQADTLSYNAYADFSCSGTTGKISRAKAYAIPPTYPETNEWLYDAGSGQGLAPSAWNPTFLAAWQVRWDDRVIESDDDLVMNGQSLTAAQKKQIAFIVNRWGIFADSSSQFYAVRRAIDKITGATTGACTTSNYDQLATNMINQVSTLIGSETGKVTITPTIGDFDPATRSFTLTDIAVRDKGSGIDYAEMDSHEALTIDATITGASFRPQPGYTTREISINAGVIEAVKVYATQPGDVELTLTYNRMPSLDLRVLEGSHMARQIIATRSVPATTTTGLVAPKDIGTLNASNITATTATIASSPLLPWIDGQDTATVALTSPDGPSSRIMTLAQASTQTFTGLTPSTTYNARLTRADGFASPATTTFTTGPVAPTGLRVTSTSTSAAVSWNPTPGATSYRVTVGTLERTVTATSTQITGLTPKTSYPVSVQSIGDNPGAIATSAIRTPLAPPTATRATNTTATTATLTWGAVPGAVTYLIRVDGMTSTWTSTSTTATLTGLTPGRTYTATIAATAPGEAISQATATFATTPNTPPAVKITKRTPTTLTLSWTRGPAGSRYEIRVTGKSGKTVTTPSTSTTITGLTAASAYTVSVRTLVGSSSSPWQTPVTTSTTAKATPTVGIKKTKKARKISITNAAPGTKICVEVLKGKKWRRAKTVTATNKGTANLTVTTRNKVRVIVPASPSTRKVVRSK</sequence>
<dbReference type="PANTHER" id="PTHR46708:SF2">
    <property type="entry name" value="FIBRONECTIN TYPE-III DOMAIN-CONTAINING PROTEIN"/>
    <property type="match status" value="1"/>
</dbReference>
<keyword evidence="4" id="KW-0732">Signal</keyword>
<feature type="chain" id="PRO_5022224343" evidence="4">
    <location>
        <begin position="33"/>
        <end position="723"/>
    </location>
</feature>
<dbReference type="AlphaFoldDB" id="A0A542ZAZ4"/>
<keyword evidence="3" id="KW-0624">Polysaccharide degradation</keyword>
<dbReference type="PANTHER" id="PTHR46708">
    <property type="entry name" value="TENASCIN"/>
    <property type="match status" value="1"/>
</dbReference>
<feature type="domain" description="Fibronectin type-III" evidence="5">
    <location>
        <begin position="562"/>
        <end position="646"/>
    </location>
</feature>
<dbReference type="InterPro" id="IPR050991">
    <property type="entry name" value="ECM_Regulatory_Proteins"/>
</dbReference>
<dbReference type="OrthoDB" id="3187809at2"/>
<dbReference type="EMBL" id="VFOS01000004">
    <property type="protein sequence ID" value="TQL57508.1"/>
    <property type="molecule type" value="Genomic_DNA"/>
</dbReference>
<reference evidence="6 7" key="1">
    <citation type="submission" date="2019-06" db="EMBL/GenBank/DDBJ databases">
        <title>Sequencing the genomes of 1000 actinobacteria strains.</title>
        <authorList>
            <person name="Klenk H.-P."/>
        </authorList>
    </citation>
    <scope>NUCLEOTIDE SEQUENCE [LARGE SCALE GENOMIC DNA]</scope>
    <source>
        <strain evidence="6 7">DSM 4813</strain>
    </source>
</reference>
<dbReference type="PROSITE" id="PS50853">
    <property type="entry name" value="FN3"/>
    <property type="match status" value="3"/>
</dbReference>
<dbReference type="GO" id="GO:0016798">
    <property type="term" value="F:hydrolase activity, acting on glycosyl bonds"/>
    <property type="evidence" value="ECO:0007669"/>
    <property type="project" value="UniProtKB-KW"/>
</dbReference>
<dbReference type="Pfam" id="PF00041">
    <property type="entry name" value="fn3"/>
    <property type="match status" value="3"/>
</dbReference>
<keyword evidence="2" id="KW-0378">Hydrolase</keyword>
<feature type="domain" description="Fibronectin type-III" evidence="5">
    <location>
        <begin position="399"/>
        <end position="479"/>
    </location>
</feature>
<dbReference type="CDD" id="cd00063">
    <property type="entry name" value="FN3"/>
    <property type="match status" value="2"/>
</dbReference>
<dbReference type="PROSITE" id="PS51318">
    <property type="entry name" value="TAT"/>
    <property type="match status" value="1"/>
</dbReference>
<dbReference type="InterPro" id="IPR036116">
    <property type="entry name" value="FN3_sf"/>
</dbReference>
<feature type="domain" description="Fibronectin type-III" evidence="5">
    <location>
        <begin position="480"/>
        <end position="561"/>
    </location>
</feature>
<dbReference type="InterPro" id="IPR006311">
    <property type="entry name" value="TAT_signal"/>
</dbReference>
<dbReference type="InterPro" id="IPR003961">
    <property type="entry name" value="FN3_dom"/>
</dbReference>
<evidence type="ECO:0000256" key="4">
    <source>
        <dbReference type="SAM" id="SignalP"/>
    </source>
</evidence>
<evidence type="ECO:0000259" key="5">
    <source>
        <dbReference type="PROSITE" id="PS50853"/>
    </source>
</evidence>
<proteinExistence type="predicted"/>
<evidence type="ECO:0000256" key="3">
    <source>
        <dbReference type="ARBA" id="ARBA00023326"/>
    </source>
</evidence>
<evidence type="ECO:0000313" key="7">
    <source>
        <dbReference type="Proteomes" id="UP000315389"/>
    </source>
</evidence>
<keyword evidence="2" id="KW-0326">Glycosidase</keyword>
<dbReference type="GO" id="GO:0000272">
    <property type="term" value="P:polysaccharide catabolic process"/>
    <property type="evidence" value="ECO:0007669"/>
    <property type="project" value="UniProtKB-KW"/>
</dbReference>
<evidence type="ECO:0000256" key="2">
    <source>
        <dbReference type="ARBA" id="ARBA00023295"/>
    </source>
</evidence>